<evidence type="ECO:0000313" key="12">
    <source>
        <dbReference type="Proteomes" id="UP000279994"/>
    </source>
</evidence>
<keyword evidence="12" id="KW-1185">Reference proteome</keyword>
<dbReference type="Proteomes" id="UP000279994">
    <property type="component" value="Unassembled WGS sequence"/>
</dbReference>
<comment type="catalytic activity">
    <reaction evidence="7">
        <text>a secondary alcohol + NAD(+) = a ketone + NADH + H(+)</text>
        <dbReference type="Rhea" id="RHEA:10740"/>
        <dbReference type="ChEBI" id="CHEBI:15378"/>
        <dbReference type="ChEBI" id="CHEBI:17087"/>
        <dbReference type="ChEBI" id="CHEBI:35681"/>
        <dbReference type="ChEBI" id="CHEBI:57540"/>
        <dbReference type="ChEBI" id="CHEBI:57945"/>
        <dbReference type="EC" id="1.1.1.1"/>
    </reaction>
</comment>
<dbReference type="SUPFAM" id="SSF51735">
    <property type="entry name" value="NAD(P)-binding Rossmann-fold domains"/>
    <property type="match status" value="1"/>
</dbReference>
<comment type="similarity">
    <text evidence="2 9">Belongs to the zinc-containing alcohol dehydrogenase family.</text>
</comment>
<dbReference type="Pfam" id="PF08240">
    <property type="entry name" value="ADH_N"/>
    <property type="match status" value="1"/>
</dbReference>
<keyword evidence="5 9" id="KW-0862">Zinc</keyword>
<dbReference type="Gene3D" id="3.40.50.720">
    <property type="entry name" value="NAD(P)-binding Rossmann-like Domain"/>
    <property type="match status" value="1"/>
</dbReference>
<dbReference type="Pfam" id="PF00107">
    <property type="entry name" value="ADH_zinc_N"/>
    <property type="match status" value="1"/>
</dbReference>
<dbReference type="OrthoDB" id="3567264at2"/>
<evidence type="ECO:0000256" key="9">
    <source>
        <dbReference type="RuleBase" id="RU361277"/>
    </source>
</evidence>
<organism evidence="11 12">
    <name type="scientific">Nocardioides pocheonensis</name>
    <dbReference type="NCBI Taxonomy" id="661485"/>
    <lineage>
        <taxon>Bacteria</taxon>
        <taxon>Bacillati</taxon>
        <taxon>Actinomycetota</taxon>
        <taxon>Actinomycetes</taxon>
        <taxon>Propionibacteriales</taxon>
        <taxon>Nocardioidaceae</taxon>
        <taxon>Nocardioides</taxon>
    </lineage>
</organism>
<dbReference type="EMBL" id="RJSF01000003">
    <property type="protein sequence ID" value="RNM17587.1"/>
    <property type="molecule type" value="Genomic_DNA"/>
</dbReference>
<evidence type="ECO:0000259" key="10">
    <source>
        <dbReference type="SMART" id="SM00829"/>
    </source>
</evidence>
<dbReference type="PANTHER" id="PTHR42940">
    <property type="entry name" value="ALCOHOL DEHYDROGENASE 1-RELATED"/>
    <property type="match status" value="1"/>
</dbReference>
<keyword evidence="4 9" id="KW-0479">Metal-binding</keyword>
<dbReference type="InterPro" id="IPR013154">
    <property type="entry name" value="ADH-like_N"/>
</dbReference>
<comment type="catalytic activity">
    <reaction evidence="8">
        <text>a primary alcohol + NAD(+) = an aldehyde + NADH + H(+)</text>
        <dbReference type="Rhea" id="RHEA:10736"/>
        <dbReference type="ChEBI" id="CHEBI:15378"/>
        <dbReference type="ChEBI" id="CHEBI:15734"/>
        <dbReference type="ChEBI" id="CHEBI:17478"/>
        <dbReference type="ChEBI" id="CHEBI:57540"/>
        <dbReference type="ChEBI" id="CHEBI:57945"/>
        <dbReference type="EC" id="1.1.1.1"/>
    </reaction>
</comment>
<protein>
    <recommendedName>
        <fullName evidence="3">alcohol dehydrogenase</fullName>
        <ecNumber evidence="3">1.1.1.1</ecNumber>
    </recommendedName>
</protein>
<reference evidence="11 12" key="1">
    <citation type="submission" date="2018-11" db="EMBL/GenBank/DDBJ databases">
        <authorList>
            <person name="Li F."/>
        </authorList>
    </citation>
    <scope>NUCLEOTIDE SEQUENCE [LARGE SCALE GENOMIC DNA]</scope>
    <source>
        <strain evidence="11 12">Gsoil 818</strain>
    </source>
</reference>
<evidence type="ECO:0000256" key="8">
    <source>
        <dbReference type="ARBA" id="ARBA00049243"/>
    </source>
</evidence>
<dbReference type="InterPro" id="IPR002328">
    <property type="entry name" value="ADH_Zn_CS"/>
</dbReference>
<sequence length="348" mass="35688">MSAYRLPGWGHPVELVELPVPVPRGTEVLVEVQAVGLCHSDLFVMSVEEGVLPYDLPLTLGHEVAGRVVAVGELADSSLVGSDGVVHGVWSCGECHNCQRGQDNHCVALDGRVGCGLGRDGGLADYVVLPHGRHFVTATSVPPTALAPLADAGLTAYHAIRLHADALAGDCAALVIGVGGLGHLAVQILRATTSARVVAVDPRPEACALAERLGAHHTAMSVDDGLARLTASTGLTGIDVVLDFVGSDDTLRLGASALTPGGRLVVVGGARGSITVGKGLDLPLGWQVSAPFWGPRSDLVAVVELAEKGLLDPVVEVVPYADVPAAYARLHDGGVTGRIVVVPDRAPA</sequence>
<dbReference type="InterPro" id="IPR013149">
    <property type="entry name" value="ADH-like_C"/>
</dbReference>
<evidence type="ECO:0000256" key="3">
    <source>
        <dbReference type="ARBA" id="ARBA00013190"/>
    </source>
</evidence>
<dbReference type="InterPro" id="IPR020843">
    <property type="entry name" value="ER"/>
</dbReference>
<evidence type="ECO:0000256" key="1">
    <source>
        <dbReference type="ARBA" id="ARBA00001947"/>
    </source>
</evidence>
<evidence type="ECO:0000313" key="11">
    <source>
        <dbReference type="EMBL" id="RNM17587.1"/>
    </source>
</evidence>
<evidence type="ECO:0000256" key="6">
    <source>
        <dbReference type="ARBA" id="ARBA00023002"/>
    </source>
</evidence>
<dbReference type="AlphaFoldDB" id="A0A3N0GYN8"/>
<proteinExistence type="inferred from homology"/>
<name>A0A3N0GYN8_9ACTN</name>
<evidence type="ECO:0000256" key="5">
    <source>
        <dbReference type="ARBA" id="ARBA00022833"/>
    </source>
</evidence>
<dbReference type="GO" id="GO:0004022">
    <property type="term" value="F:alcohol dehydrogenase (NAD+) activity"/>
    <property type="evidence" value="ECO:0007669"/>
    <property type="project" value="UniProtKB-EC"/>
</dbReference>
<dbReference type="GO" id="GO:0008270">
    <property type="term" value="F:zinc ion binding"/>
    <property type="evidence" value="ECO:0007669"/>
    <property type="project" value="InterPro"/>
</dbReference>
<evidence type="ECO:0000256" key="7">
    <source>
        <dbReference type="ARBA" id="ARBA00049164"/>
    </source>
</evidence>
<dbReference type="PROSITE" id="PS00059">
    <property type="entry name" value="ADH_ZINC"/>
    <property type="match status" value="1"/>
</dbReference>
<dbReference type="Gene3D" id="3.90.180.10">
    <property type="entry name" value="Medium-chain alcohol dehydrogenases, catalytic domain"/>
    <property type="match status" value="1"/>
</dbReference>
<dbReference type="SMART" id="SM00829">
    <property type="entry name" value="PKS_ER"/>
    <property type="match status" value="1"/>
</dbReference>
<comment type="cofactor">
    <cofactor evidence="1 9">
        <name>Zn(2+)</name>
        <dbReference type="ChEBI" id="CHEBI:29105"/>
    </cofactor>
</comment>
<comment type="caution">
    <text evidence="11">The sequence shown here is derived from an EMBL/GenBank/DDBJ whole genome shotgun (WGS) entry which is preliminary data.</text>
</comment>
<evidence type="ECO:0000256" key="2">
    <source>
        <dbReference type="ARBA" id="ARBA00008072"/>
    </source>
</evidence>
<dbReference type="InterPro" id="IPR036291">
    <property type="entry name" value="NAD(P)-bd_dom_sf"/>
</dbReference>
<dbReference type="CDD" id="cd05284">
    <property type="entry name" value="arabinose_DH_like"/>
    <property type="match status" value="1"/>
</dbReference>
<feature type="domain" description="Enoyl reductase (ER)" evidence="10">
    <location>
        <begin position="10"/>
        <end position="341"/>
    </location>
</feature>
<gene>
    <name evidence="11" type="ORF">EFL26_01045</name>
</gene>
<accession>A0A3N0GYN8</accession>
<dbReference type="EC" id="1.1.1.1" evidence="3"/>
<dbReference type="GO" id="GO:0005737">
    <property type="term" value="C:cytoplasm"/>
    <property type="evidence" value="ECO:0007669"/>
    <property type="project" value="TreeGrafter"/>
</dbReference>
<evidence type="ECO:0000256" key="4">
    <source>
        <dbReference type="ARBA" id="ARBA00022723"/>
    </source>
</evidence>
<dbReference type="SUPFAM" id="SSF50129">
    <property type="entry name" value="GroES-like"/>
    <property type="match status" value="1"/>
</dbReference>
<keyword evidence="6" id="KW-0560">Oxidoreductase</keyword>
<dbReference type="PANTHER" id="PTHR42940:SF8">
    <property type="entry name" value="VACUOLAR PROTEIN SORTING-ASSOCIATED PROTEIN 11"/>
    <property type="match status" value="1"/>
</dbReference>
<dbReference type="InterPro" id="IPR011032">
    <property type="entry name" value="GroES-like_sf"/>
</dbReference>